<dbReference type="Proteomes" id="UP001153678">
    <property type="component" value="Unassembled WGS sequence"/>
</dbReference>
<dbReference type="EMBL" id="CAMKVN010010351">
    <property type="protein sequence ID" value="CAI2194030.1"/>
    <property type="molecule type" value="Genomic_DNA"/>
</dbReference>
<feature type="non-terminal residue" evidence="1">
    <location>
        <position position="1"/>
    </location>
</feature>
<accession>A0A9W4X8G6</accession>
<name>A0A9W4X8G6_9GLOM</name>
<reference evidence="1" key="1">
    <citation type="submission" date="2022-08" db="EMBL/GenBank/DDBJ databases">
        <authorList>
            <person name="Kallberg Y."/>
            <person name="Tangrot J."/>
            <person name="Rosling A."/>
        </authorList>
    </citation>
    <scope>NUCLEOTIDE SEQUENCE</scope>
    <source>
        <strain evidence="1">Wild A</strain>
    </source>
</reference>
<organism evidence="1 2">
    <name type="scientific">Funneliformis geosporum</name>
    <dbReference type="NCBI Taxonomy" id="1117311"/>
    <lineage>
        <taxon>Eukaryota</taxon>
        <taxon>Fungi</taxon>
        <taxon>Fungi incertae sedis</taxon>
        <taxon>Mucoromycota</taxon>
        <taxon>Glomeromycotina</taxon>
        <taxon>Glomeromycetes</taxon>
        <taxon>Glomerales</taxon>
        <taxon>Glomeraceae</taxon>
        <taxon>Funneliformis</taxon>
    </lineage>
</organism>
<feature type="non-terminal residue" evidence="1">
    <location>
        <position position="73"/>
    </location>
</feature>
<proteinExistence type="predicted"/>
<keyword evidence="2" id="KW-1185">Reference proteome</keyword>
<evidence type="ECO:0000313" key="1">
    <source>
        <dbReference type="EMBL" id="CAI2194030.1"/>
    </source>
</evidence>
<comment type="caution">
    <text evidence="1">The sequence shown here is derived from an EMBL/GenBank/DDBJ whole genome shotgun (WGS) entry which is preliminary data.</text>
</comment>
<dbReference type="AlphaFoldDB" id="A0A9W4X8G6"/>
<evidence type="ECO:0000313" key="2">
    <source>
        <dbReference type="Proteomes" id="UP001153678"/>
    </source>
</evidence>
<protein>
    <submittedName>
        <fullName evidence="1">14085_t:CDS:1</fullName>
    </submittedName>
</protein>
<gene>
    <name evidence="1" type="ORF">FWILDA_LOCUS16372</name>
</gene>
<sequence>MSKNSASGRLIHIIVEPNFRKYKFCFALSFVSDSLINAYKRYHHSSVRDFLQSSYSELKASRLRGNLCKDYVY</sequence>